<sequence>MKILWALVAVLSFAPAAWADPPPGSGRRLTEYGDNFEEPGWTYNYNNPKLHNQYYDPGSGWTNIIPAGNPPLGVSANGRWQEGTVRGHPDMVEQVNTPRRGLRGSNFALRLQTRNSGAPGRTEGTLQQDDLLHVANGRTGANTPVGKGLSVVTRIYLPPLKDWEKRQGYHIGFRVGASGHKPGEKPGSVDYWPGIWLWLNQDQNGNNDHFRIVVRSDNEGQDVMATETQYTRTGWWTIGMSFNADGSISYYARPGVGDLRRSDLLVFRQGSRSRAATYTPYNLLFNDLDYLFFSLANIDGQWSTEFIIDDIAVYAVE</sequence>
<dbReference type="EMBL" id="CP159837">
    <property type="protein sequence ID" value="XCM37871.1"/>
    <property type="molecule type" value="Genomic_DNA"/>
</dbReference>
<feature type="signal peptide" evidence="1">
    <location>
        <begin position="1"/>
        <end position="19"/>
    </location>
</feature>
<evidence type="ECO:0000313" key="2">
    <source>
        <dbReference type="EMBL" id="XCM37871.1"/>
    </source>
</evidence>
<feature type="chain" id="PRO_5043560501" evidence="1">
    <location>
        <begin position="20"/>
        <end position="317"/>
    </location>
</feature>
<reference evidence="2" key="1">
    <citation type="submission" date="2024-07" db="EMBL/GenBank/DDBJ databases">
        <authorList>
            <person name="Kim Y.J."/>
            <person name="Jeong J.Y."/>
        </authorList>
    </citation>
    <scope>NUCLEOTIDE SEQUENCE</scope>
    <source>
        <strain evidence="2">GIHE-MW2</strain>
    </source>
</reference>
<accession>A0AAU8JF43</accession>
<gene>
    <name evidence="2" type="ORF">ABWT76_000677</name>
</gene>
<dbReference type="AlphaFoldDB" id="A0AAU8JF43"/>
<dbReference type="RefSeq" id="WP_054469574.1">
    <property type="nucleotide sequence ID" value="NZ_CP159837.1"/>
</dbReference>
<keyword evidence="1" id="KW-0732">Signal</keyword>
<proteinExistence type="predicted"/>
<evidence type="ECO:0000256" key="1">
    <source>
        <dbReference type="SAM" id="SignalP"/>
    </source>
</evidence>
<name>A0AAU8JF43_9CYAN</name>
<protein>
    <submittedName>
        <fullName evidence="2">Uncharacterized protein</fullName>
    </submittedName>
</protein>
<organism evidence="2">
    <name type="scientific">Planktothricoides raciborskii GIHE-MW2</name>
    <dbReference type="NCBI Taxonomy" id="2792601"/>
    <lineage>
        <taxon>Bacteria</taxon>
        <taxon>Bacillati</taxon>
        <taxon>Cyanobacteriota</taxon>
        <taxon>Cyanophyceae</taxon>
        <taxon>Oscillatoriophycideae</taxon>
        <taxon>Oscillatoriales</taxon>
        <taxon>Oscillatoriaceae</taxon>
        <taxon>Planktothricoides</taxon>
    </lineage>
</organism>